<accession>A0A5J4X9N7</accession>
<gene>
    <name evidence="1" type="ORF">EZS28_000477</name>
</gene>
<dbReference type="AlphaFoldDB" id="A0A5J4X9N7"/>
<evidence type="ECO:0000313" key="2">
    <source>
        <dbReference type="Proteomes" id="UP000324800"/>
    </source>
</evidence>
<name>A0A5J4X9N7_9EUKA</name>
<sequence>MQVFRAQVAEKEIPLPADIISLKRSNQAFYLFLRIFCRFSNDIIDVTVSCVTVEDLFALFSMMTANANFTEQDFGLQFKQNMSKRIREIISRHYNYQNMGADQKAGLKGYKLKRTKNNPSFKKYVFFGLEMSPMLVDEVAMKGEILQFKTLAHIESLRWSLNQLVDWKKQHKDQQPSSQLTLIQQPFDRLPPYSFAIFSVDESDRRYLLFDSSPFPYTNLECVSFDHLIVVYCDCKPNPLESLEKQIRSEGQEFQIITPYTEEQQNTSYRFVFRLPEQIQTSTLQPCLAELGNNELKMVWELNMQTSSNIKEQGKIQANN</sequence>
<comment type="caution">
    <text evidence="1">The sequence shown here is derived from an EMBL/GenBank/DDBJ whole genome shotgun (WGS) entry which is preliminary data.</text>
</comment>
<dbReference type="EMBL" id="SNRW01000039">
    <property type="protein sequence ID" value="KAA6403988.1"/>
    <property type="molecule type" value="Genomic_DNA"/>
</dbReference>
<proteinExistence type="predicted"/>
<reference evidence="1 2" key="1">
    <citation type="submission" date="2019-03" db="EMBL/GenBank/DDBJ databases">
        <title>Single cell metagenomics reveals metabolic interactions within the superorganism composed of flagellate Streblomastix strix and complex community of Bacteroidetes bacteria on its surface.</title>
        <authorList>
            <person name="Treitli S.C."/>
            <person name="Kolisko M."/>
            <person name="Husnik F."/>
            <person name="Keeling P."/>
            <person name="Hampl V."/>
        </authorList>
    </citation>
    <scope>NUCLEOTIDE SEQUENCE [LARGE SCALE GENOMIC DNA]</scope>
    <source>
        <strain evidence="1">ST1C</strain>
    </source>
</reference>
<evidence type="ECO:0000313" key="1">
    <source>
        <dbReference type="EMBL" id="KAA6403988.1"/>
    </source>
</evidence>
<dbReference type="Proteomes" id="UP000324800">
    <property type="component" value="Unassembled WGS sequence"/>
</dbReference>
<organism evidence="1 2">
    <name type="scientific">Streblomastix strix</name>
    <dbReference type="NCBI Taxonomy" id="222440"/>
    <lineage>
        <taxon>Eukaryota</taxon>
        <taxon>Metamonada</taxon>
        <taxon>Preaxostyla</taxon>
        <taxon>Oxymonadida</taxon>
        <taxon>Streblomastigidae</taxon>
        <taxon>Streblomastix</taxon>
    </lineage>
</organism>
<protein>
    <submittedName>
        <fullName evidence="1">Uncharacterized protein</fullName>
    </submittedName>
</protein>